<dbReference type="AlphaFoldDB" id="A0A1W1UTX8"/>
<protein>
    <submittedName>
        <fullName evidence="1">Uncharacterized protein</fullName>
    </submittedName>
</protein>
<reference evidence="1 2" key="1">
    <citation type="submission" date="2017-04" db="EMBL/GenBank/DDBJ databases">
        <authorList>
            <person name="Afonso C.L."/>
            <person name="Miller P.J."/>
            <person name="Scott M.A."/>
            <person name="Spackman E."/>
            <person name="Goraichik I."/>
            <person name="Dimitrov K.M."/>
            <person name="Suarez D.L."/>
            <person name="Swayne D.E."/>
        </authorList>
    </citation>
    <scope>NUCLEOTIDE SEQUENCE [LARGE SCALE GENOMIC DNA]</scope>
    <source>
        <strain evidence="1 2">KR-140</strain>
    </source>
</reference>
<keyword evidence="2" id="KW-1185">Reference proteome</keyword>
<organism evidence="1 2">
    <name type="scientific">Deinococcus hopiensis KR-140</name>
    <dbReference type="NCBI Taxonomy" id="695939"/>
    <lineage>
        <taxon>Bacteria</taxon>
        <taxon>Thermotogati</taxon>
        <taxon>Deinococcota</taxon>
        <taxon>Deinococci</taxon>
        <taxon>Deinococcales</taxon>
        <taxon>Deinococcaceae</taxon>
        <taxon>Deinococcus</taxon>
    </lineage>
</organism>
<proteinExistence type="predicted"/>
<accession>A0A1W1UTX8</accession>
<sequence length="57" mass="6202">MSPLLRRGEQNCPCRAWSGGAWLILEEVAPEDLAGGLAGVVAELSRVDTLEKDRLHD</sequence>
<name>A0A1W1UTX8_9DEIO</name>
<dbReference type="EMBL" id="FWWU01000007">
    <property type="protein sequence ID" value="SMB84513.1"/>
    <property type="molecule type" value="Genomic_DNA"/>
</dbReference>
<dbReference type="Proteomes" id="UP000192582">
    <property type="component" value="Unassembled WGS sequence"/>
</dbReference>
<evidence type="ECO:0000313" key="2">
    <source>
        <dbReference type="Proteomes" id="UP000192582"/>
    </source>
</evidence>
<evidence type="ECO:0000313" key="1">
    <source>
        <dbReference type="EMBL" id="SMB84513.1"/>
    </source>
</evidence>
<gene>
    <name evidence="1" type="ORF">SAMN00790413_05169</name>
</gene>